<name>A0A6G2FN94_ENTCA</name>
<organism evidence="2">
    <name type="scientific">Enterococcus casseliflavus</name>
    <name type="common">Enterococcus flavescens</name>
    <dbReference type="NCBI Taxonomy" id="37734"/>
    <lineage>
        <taxon>Bacteria</taxon>
        <taxon>Bacillati</taxon>
        <taxon>Bacillota</taxon>
        <taxon>Bacilli</taxon>
        <taxon>Lactobacillales</taxon>
        <taxon>Enterococcaceae</taxon>
        <taxon>Enterococcus</taxon>
    </lineage>
</organism>
<dbReference type="Pfam" id="PF13614">
    <property type="entry name" value="AAA_31"/>
    <property type="match status" value="1"/>
</dbReference>
<sequence>MMTATTYTVGNFKGGVGKTKIVTMLAFDNAVVNNKKTLVIDIDPQANASQILARTVDLDHIDKTIVDGINEGDLSVCITPIMENLDLIACDTSFRSFSNYVITNFEDEKDQIMVLENLLQPIKKNYDSIFIDVPPTISAYSDNAMAASDYSIIAFQTQEESLDGISKYIGYQKFMINNYDIDLEVISIIACMLEPDDDLDKDVLSDAINLYGSAVSNNIVNFQKRLKRYSREGISLKKYRNGNYDQWDYRAHETFIKILAELESRRKVFEE</sequence>
<evidence type="ECO:0000259" key="1">
    <source>
        <dbReference type="Pfam" id="PF13614"/>
    </source>
</evidence>
<feature type="domain" description="AAA" evidence="1">
    <location>
        <begin position="7"/>
        <end position="184"/>
    </location>
</feature>
<dbReference type="PANTHER" id="PTHR13696:SF98">
    <property type="entry name" value="PLASMID PARTITION PROTEIN A"/>
    <property type="match status" value="1"/>
</dbReference>
<dbReference type="SUPFAM" id="SSF52540">
    <property type="entry name" value="P-loop containing nucleoside triphosphate hydrolases"/>
    <property type="match status" value="1"/>
</dbReference>
<comment type="caution">
    <text evidence="2">The sequence shown here is derived from an EMBL/GenBank/DDBJ whole genome shotgun (WGS) entry which is preliminary data.</text>
</comment>
<dbReference type="InterPro" id="IPR050678">
    <property type="entry name" value="DNA_Partitioning_ATPase"/>
</dbReference>
<dbReference type="AlphaFoldDB" id="A0A6G2FN94"/>
<dbReference type="PANTHER" id="PTHR13696">
    <property type="entry name" value="P-LOOP CONTAINING NUCLEOSIDE TRIPHOSPHATE HYDROLASE"/>
    <property type="match status" value="1"/>
</dbReference>
<dbReference type="InterPro" id="IPR027417">
    <property type="entry name" value="P-loop_NTPase"/>
</dbReference>
<gene>
    <name evidence="2" type="ORF">EZ027_16725</name>
</gene>
<accession>A0A6G2FN94</accession>
<evidence type="ECO:0000313" key="2">
    <source>
        <dbReference type="EMBL" id="MUN75780.1"/>
    </source>
</evidence>
<dbReference type="Gene3D" id="3.40.50.300">
    <property type="entry name" value="P-loop containing nucleotide triphosphate hydrolases"/>
    <property type="match status" value="1"/>
</dbReference>
<dbReference type="CDD" id="cd02042">
    <property type="entry name" value="ParAB_family"/>
    <property type="match status" value="1"/>
</dbReference>
<protein>
    <submittedName>
        <fullName evidence="2">AAA family ATPase</fullName>
    </submittedName>
</protein>
<dbReference type="InterPro" id="IPR025669">
    <property type="entry name" value="AAA_dom"/>
</dbReference>
<dbReference type="EMBL" id="WMHD01000066">
    <property type="protein sequence ID" value="MUN75780.1"/>
    <property type="molecule type" value="Genomic_DNA"/>
</dbReference>
<reference evidence="2" key="1">
    <citation type="submission" date="2019-11" db="EMBL/GenBank/DDBJ databases">
        <title>Comparative Genomics of Multidrug-Resistant Enterococcus spp. isolated from Wastewater Treatment Plants.</title>
        <authorList>
            <person name="Sanderson H.A."/>
            <person name="Ortega-Polo R."/>
            <person name="Zaheer R."/>
            <person name="Goji N."/>
            <person name="Amoako K."/>
            <person name="Brown R.S."/>
            <person name="Majury A."/>
            <person name="Liss S.N."/>
            <person name="Mcallister T.A."/>
        </authorList>
    </citation>
    <scope>NUCLEOTIDE SEQUENCE</scope>
    <source>
        <strain evidence="2">B79</strain>
    </source>
</reference>
<proteinExistence type="predicted"/>